<dbReference type="InterPro" id="IPR003593">
    <property type="entry name" value="AAA+_ATPase"/>
</dbReference>
<sequence>VHQYGSKFAVVTSLTMLLYALFTVKTTSWRTRFRKEANKADNDAATVAVDALINYEAVKYFGNEKLEVERYDKALSKYEKASLKIASSLSFLNSGQNIIFSSALTAMMYLTAEGVISGNLSVGDVVMVNQLVFQLSLPLNFLGTVYRELKQSLIDMDLMFNLQATQIKIEDKPGTKELVFKGGEIRFEDVVFGYHPDRPILHGISFVVPRGKKIAVVGPSGCGKSTLLRLLFRFYDPESGNIYIDGQNIKDVKLDSLRSCTGVVPQDTALFNNTIYYNIAYGRIAATRAEVEEAAKRAHIHDVIMSLPDQYETRVGERGLMVSGGEKQRIALARAILKNSPIWFFDEATSALDTHTEQSLLSNIKSILHESEKTSIFVAHRLRSVADADDIIVLKNGRITERGTHDQLLQLEDGVYRDMWFTQELSEPTIGSGGEEDKKKETGF</sequence>
<dbReference type="SUPFAM" id="SSF90123">
    <property type="entry name" value="ABC transporter transmembrane region"/>
    <property type="match status" value="1"/>
</dbReference>
<keyword evidence="16" id="KW-1185">Reference proteome</keyword>
<keyword evidence="5" id="KW-0547">Nucleotide-binding</keyword>
<name>A0A9N9BEI0_9GLOM</name>
<evidence type="ECO:0000256" key="4">
    <source>
        <dbReference type="ARBA" id="ARBA00022692"/>
    </source>
</evidence>
<dbReference type="InterPro" id="IPR003439">
    <property type="entry name" value="ABC_transporter-like_ATP-bd"/>
</dbReference>
<dbReference type="GO" id="GO:0005524">
    <property type="term" value="F:ATP binding"/>
    <property type="evidence" value="ECO:0007669"/>
    <property type="project" value="UniProtKB-KW"/>
</dbReference>
<dbReference type="EMBL" id="CAJVPJ010000884">
    <property type="protein sequence ID" value="CAG8563007.1"/>
    <property type="molecule type" value="Genomic_DNA"/>
</dbReference>
<evidence type="ECO:0000256" key="8">
    <source>
        <dbReference type="ARBA" id="ARBA00022989"/>
    </source>
</evidence>
<evidence type="ECO:0000256" key="3">
    <source>
        <dbReference type="ARBA" id="ARBA00022448"/>
    </source>
</evidence>
<dbReference type="GO" id="GO:0006879">
    <property type="term" value="P:intracellular iron ion homeostasis"/>
    <property type="evidence" value="ECO:0007669"/>
    <property type="project" value="TreeGrafter"/>
</dbReference>
<keyword evidence="6" id="KW-0067">ATP-binding</keyword>
<dbReference type="InterPro" id="IPR027417">
    <property type="entry name" value="P-loop_NTPase"/>
</dbReference>
<evidence type="ECO:0000313" key="16">
    <source>
        <dbReference type="Proteomes" id="UP000789572"/>
    </source>
</evidence>
<evidence type="ECO:0000313" key="15">
    <source>
        <dbReference type="EMBL" id="CAG8563007.1"/>
    </source>
</evidence>
<dbReference type="SUPFAM" id="SSF52540">
    <property type="entry name" value="P-loop containing nucleoside triphosphate hydrolases"/>
    <property type="match status" value="1"/>
</dbReference>
<feature type="domain" description="ABC transporter" evidence="13">
    <location>
        <begin position="185"/>
        <end position="421"/>
    </location>
</feature>
<evidence type="ECO:0000256" key="11">
    <source>
        <dbReference type="ARBA" id="ARBA00039906"/>
    </source>
</evidence>
<dbReference type="PANTHER" id="PTHR24221:SF402">
    <property type="entry name" value="IRON-SULFUR CLUSTERS TRANSPORTER ABCB7, MITOCHONDRIAL"/>
    <property type="match status" value="1"/>
</dbReference>
<evidence type="ECO:0000256" key="5">
    <source>
        <dbReference type="ARBA" id="ARBA00022741"/>
    </source>
</evidence>
<dbReference type="InterPro" id="IPR017871">
    <property type="entry name" value="ABC_transporter-like_CS"/>
</dbReference>
<comment type="subunit">
    <text evidence="2">Homodimer.</text>
</comment>
<dbReference type="InterPro" id="IPR011527">
    <property type="entry name" value="ABC1_TM_dom"/>
</dbReference>
<evidence type="ECO:0000256" key="12">
    <source>
        <dbReference type="ARBA" id="ARBA00040792"/>
    </source>
</evidence>
<evidence type="ECO:0000256" key="6">
    <source>
        <dbReference type="ARBA" id="ARBA00022840"/>
    </source>
</evidence>
<dbReference type="Pfam" id="PF00005">
    <property type="entry name" value="ABC_tran"/>
    <property type="match status" value="1"/>
</dbReference>
<dbReference type="PANTHER" id="PTHR24221">
    <property type="entry name" value="ATP-BINDING CASSETTE SUB-FAMILY B"/>
    <property type="match status" value="1"/>
</dbReference>
<dbReference type="GO" id="GO:0140359">
    <property type="term" value="F:ABC-type transporter activity"/>
    <property type="evidence" value="ECO:0007669"/>
    <property type="project" value="InterPro"/>
</dbReference>
<evidence type="ECO:0000256" key="10">
    <source>
        <dbReference type="ARBA" id="ARBA00024363"/>
    </source>
</evidence>
<feature type="non-terminal residue" evidence="15">
    <location>
        <position position="444"/>
    </location>
</feature>
<evidence type="ECO:0000259" key="14">
    <source>
        <dbReference type="PROSITE" id="PS50929"/>
    </source>
</evidence>
<accession>A0A9N9BEI0</accession>
<dbReference type="FunFam" id="3.40.50.300:FF:000186">
    <property type="entry name" value="ATP-binding cassette sub-family B member 7, mitochondrial"/>
    <property type="match status" value="1"/>
</dbReference>
<dbReference type="CDD" id="cd18582">
    <property type="entry name" value="ABC_6TM_ATM1_ABCB7"/>
    <property type="match status" value="1"/>
</dbReference>
<dbReference type="PROSITE" id="PS00211">
    <property type="entry name" value="ABC_TRANSPORTER_1"/>
    <property type="match status" value="1"/>
</dbReference>
<protein>
    <recommendedName>
        <fullName evidence="11">Iron-sulfur clusters transporter ATM1, mitochondrial</fullName>
    </recommendedName>
    <alternativeName>
        <fullName evidence="12">Iron-sulfur clusters transporter atm1, mitochondrial</fullName>
    </alternativeName>
</protein>
<dbReference type="OrthoDB" id="6500128at2759"/>
<comment type="subcellular location">
    <subcellularLocation>
        <location evidence="1">Mitochondrion membrane</location>
        <topology evidence="1">Multi-pass membrane protein</topology>
    </subcellularLocation>
</comment>
<dbReference type="GO" id="GO:0005743">
    <property type="term" value="C:mitochondrial inner membrane"/>
    <property type="evidence" value="ECO:0007669"/>
    <property type="project" value="TreeGrafter"/>
</dbReference>
<reference evidence="15" key="1">
    <citation type="submission" date="2021-06" db="EMBL/GenBank/DDBJ databases">
        <authorList>
            <person name="Kallberg Y."/>
            <person name="Tangrot J."/>
            <person name="Rosling A."/>
        </authorList>
    </citation>
    <scope>NUCLEOTIDE SEQUENCE</scope>
    <source>
        <strain evidence="15">IA702</strain>
    </source>
</reference>
<dbReference type="PROSITE" id="PS50929">
    <property type="entry name" value="ABC_TM1F"/>
    <property type="match status" value="1"/>
</dbReference>
<dbReference type="InterPro" id="IPR039421">
    <property type="entry name" value="Type_1_exporter"/>
</dbReference>
<dbReference type="Proteomes" id="UP000789572">
    <property type="component" value="Unassembled WGS sequence"/>
</dbReference>
<keyword evidence="8" id="KW-1133">Transmembrane helix</keyword>
<keyword evidence="9" id="KW-0472">Membrane</keyword>
<dbReference type="Pfam" id="PF00664">
    <property type="entry name" value="ABC_membrane"/>
    <property type="match status" value="1"/>
</dbReference>
<feature type="domain" description="ABC transmembrane type-1" evidence="14">
    <location>
        <begin position="1"/>
        <end position="151"/>
    </location>
</feature>
<organism evidence="15 16">
    <name type="scientific">Paraglomus occultum</name>
    <dbReference type="NCBI Taxonomy" id="144539"/>
    <lineage>
        <taxon>Eukaryota</taxon>
        <taxon>Fungi</taxon>
        <taxon>Fungi incertae sedis</taxon>
        <taxon>Mucoromycota</taxon>
        <taxon>Glomeromycotina</taxon>
        <taxon>Glomeromycetes</taxon>
        <taxon>Paraglomerales</taxon>
        <taxon>Paraglomeraceae</taxon>
        <taxon>Paraglomus</taxon>
    </lineage>
</organism>
<evidence type="ECO:0000256" key="9">
    <source>
        <dbReference type="ARBA" id="ARBA00023136"/>
    </source>
</evidence>
<dbReference type="PROSITE" id="PS50893">
    <property type="entry name" value="ABC_TRANSPORTER_2"/>
    <property type="match status" value="1"/>
</dbReference>
<dbReference type="InterPro" id="IPR036640">
    <property type="entry name" value="ABC1_TM_sf"/>
</dbReference>
<dbReference type="Gene3D" id="1.20.1560.10">
    <property type="entry name" value="ABC transporter type 1, transmembrane domain"/>
    <property type="match status" value="1"/>
</dbReference>
<keyword evidence="3" id="KW-0813">Transport</keyword>
<dbReference type="GO" id="GO:0016887">
    <property type="term" value="F:ATP hydrolysis activity"/>
    <property type="evidence" value="ECO:0007669"/>
    <property type="project" value="InterPro"/>
</dbReference>
<keyword evidence="4" id="KW-0812">Transmembrane</keyword>
<proteinExistence type="inferred from homology"/>
<keyword evidence="7" id="KW-1278">Translocase</keyword>
<dbReference type="AlphaFoldDB" id="A0A9N9BEI0"/>
<dbReference type="Gene3D" id="3.40.50.300">
    <property type="entry name" value="P-loop containing nucleotide triphosphate hydrolases"/>
    <property type="match status" value="1"/>
</dbReference>
<evidence type="ECO:0000256" key="2">
    <source>
        <dbReference type="ARBA" id="ARBA00011738"/>
    </source>
</evidence>
<evidence type="ECO:0000256" key="7">
    <source>
        <dbReference type="ARBA" id="ARBA00022967"/>
    </source>
</evidence>
<dbReference type="SMART" id="SM00382">
    <property type="entry name" value="AAA"/>
    <property type="match status" value="1"/>
</dbReference>
<evidence type="ECO:0000259" key="13">
    <source>
        <dbReference type="PROSITE" id="PS50893"/>
    </source>
</evidence>
<gene>
    <name evidence="15" type="ORF">POCULU_LOCUS5609</name>
</gene>
<dbReference type="CDD" id="cd03253">
    <property type="entry name" value="ABCC_ATM1_transporter"/>
    <property type="match status" value="1"/>
</dbReference>
<evidence type="ECO:0000256" key="1">
    <source>
        <dbReference type="ARBA" id="ARBA00004225"/>
    </source>
</evidence>
<comment type="caution">
    <text evidence="15">The sequence shown here is derived from an EMBL/GenBank/DDBJ whole genome shotgun (WGS) entry which is preliminary data.</text>
</comment>
<comment type="similarity">
    <text evidence="10">Belongs to the ABC transporter superfamily. ABCB family. Heavy Metal importer (TC 3.A.1.210) subfamily.</text>
</comment>